<dbReference type="SUPFAM" id="SSF52440">
    <property type="entry name" value="PreATP-grasp domain"/>
    <property type="match status" value="1"/>
</dbReference>
<evidence type="ECO:0000313" key="9">
    <source>
        <dbReference type="Proteomes" id="UP000697710"/>
    </source>
</evidence>
<gene>
    <name evidence="8" type="ORF">KC729_08285</name>
</gene>
<reference evidence="8" key="2">
    <citation type="journal article" date="2021" name="Microbiome">
        <title>Successional dynamics and alternative stable states in a saline activated sludge microbial community over 9 years.</title>
        <authorList>
            <person name="Wang Y."/>
            <person name="Ye J."/>
            <person name="Ju F."/>
            <person name="Liu L."/>
            <person name="Boyd J.A."/>
            <person name="Deng Y."/>
            <person name="Parks D.H."/>
            <person name="Jiang X."/>
            <person name="Yin X."/>
            <person name="Woodcroft B.J."/>
            <person name="Tyson G.W."/>
            <person name="Hugenholtz P."/>
            <person name="Polz M.F."/>
            <person name="Zhang T."/>
        </authorList>
    </citation>
    <scope>NUCLEOTIDE SEQUENCE</scope>
    <source>
        <strain evidence="8">HKST-UBA01</strain>
    </source>
</reference>
<keyword evidence="3 5" id="KW-0067">ATP-binding</keyword>
<evidence type="ECO:0000259" key="7">
    <source>
        <dbReference type="PROSITE" id="PS50979"/>
    </source>
</evidence>
<proteinExistence type="predicted"/>
<dbReference type="Proteomes" id="UP000697710">
    <property type="component" value="Unassembled WGS sequence"/>
</dbReference>
<dbReference type="PANTHER" id="PTHR18866">
    <property type="entry name" value="CARBOXYLASE:PYRUVATE/ACETYL-COA/PROPIONYL-COA CARBOXYLASE"/>
    <property type="match status" value="1"/>
</dbReference>
<dbReference type="InterPro" id="IPR011764">
    <property type="entry name" value="Biotin_carboxylation_dom"/>
</dbReference>
<dbReference type="AlphaFoldDB" id="A0A956LZ50"/>
<dbReference type="Gene3D" id="3.30.470.20">
    <property type="entry name" value="ATP-grasp fold, B domain"/>
    <property type="match status" value="1"/>
</dbReference>
<dbReference type="PROSITE" id="PS50975">
    <property type="entry name" value="ATP_GRASP"/>
    <property type="match status" value="1"/>
</dbReference>
<dbReference type="FunFam" id="3.40.50.20:FF:000010">
    <property type="entry name" value="Propionyl-CoA carboxylase subunit alpha"/>
    <property type="match status" value="1"/>
</dbReference>
<evidence type="ECO:0000313" key="8">
    <source>
        <dbReference type="EMBL" id="MCA9727667.1"/>
    </source>
</evidence>
<evidence type="ECO:0000256" key="4">
    <source>
        <dbReference type="ARBA" id="ARBA00023267"/>
    </source>
</evidence>
<protein>
    <submittedName>
        <fullName evidence="8">Acetyl-/propionyl-CoA carboxylase subunit alpha</fullName>
    </submittedName>
</protein>
<dbReference type="PROSITE" id="PS00866">
    <property type="entry name" value="CPSASE_1"/>
    <property type="match status" value="1"/>
</dbReference>
<dbReference type="GO" id="GO:0016874">
    <property type="term" value="F:ligase activity"/>
    <property type="evidence" value="ECO:0007669"/>
    <property type="project" value="UniProtKB-KW"/>
</dbReference>
<dbReference type="Pfam" id="PF02786">
    <property type="entry name" value="CPSase_L_D2"/>
    <property type="match status" value="1"/>
</dbReference>
<dbReference type="InterPro" id="IPR011761">
    <property type="entry name" value="ATP-grasp"/>
</dbReference>
<dbReference type="EMBL" id="JAGQHR010000210">
    <property type="protein sequence ID" value="MCA9727667.1"/>
    <property type="molecule type" value="Genomic_DNA"/>
</dbReference>
<dbReference type="Pfam" id="PF00289">
    <property type="entry name" value="Biotin_carb_N"/>
    <property type="match status" value="1"/>
</dbReference>
<comment type="caution">
    <text evidence="8">The sequence shown here is derived from an EMBL/GenBank/DDBJ whole genome shotgun (WGS) entry which is preliminary data.</text>
</comment>
<keyword evidence="1" id="KW-0436">Ligase</keyword>
<dbReference type="GO" id="GO:0046872">
    <property type="term" value="F:metal ion binding"/>
    <property type="evidence" value="ECO:0007669"/>
    <property type="project" value="InterPro"/>
</dbReference>
<dbReference type="InterPro" id="IPR050856">
    <property type="entry name" value="Biotin_carboxylase_complex"/>
</dbReference>
<evidence type="ECO:0000256" key="2">
    <source>
        <dbReference type="ARBA" id="ARBA00022741"/>
    </source>
</evidence>
<dbReference type="InterPro" id="IPR005479">
    <property type="entry name" value="CPAse_ATP-bd"/>
</dbReference>
<accession>A0A956LZ50</accession>
<dbReference type="InterPro" id="IPR016185">
    <property type="entry name" value="PreATP-grasp_dom_sf"/>
</dbReference>
<organism evidence="8 9">
    <name type="scientific">Eiseniibacteriota bacterium</name>
    <dbReference type="NCBI Taxonomy" id="2212470"/>
    <lineage>
        <taxon>Bacteria</taxon>
        <taxon>Candidatus Eiseniibacteriota</taxon>
    </lineage>
</organism>
<keyword evidence="4" id="KW-0092">Biotin</keyword>
<evidence type="ECO:0000256" key="1">
    <source>
        <dbReference type="ARBA" id="ARBA00022598"/>
    </source>
</evidence>
<feature type="domain" description="Biotin carboxylation" evidence="7">
    <location>
        <begin position="6"/>
        <end position="180"/>
    </location>
</feature>
<sequence length="180" mass="18866">MRPASSPPRLLVANRGEIACRIIRGARDEGWHTIAVYSEVDRTAPHVMMADEAHGVGAAPSPESYLNATRILDVAARTGATHVHPGYGFFSENAEFAQAVVEAGLCWIGPPPHAVRSMGDKVAARTAAEKAGVPLIPGSPPLGKPDEAIETAARIGYPVLIKAAFGGGGKGMRLCHTPEE</sequence>
<dbReference type="GO" id="GO:0005524">
    <property type="term" value="F:ATP binding"/>
    <property type="evidence" value="ECO:0007669"/>
    <property type="project" value="UniProtKB-UniRule"/>
</dbReference>
<evidence type="ECO:0000256" key="3">
    <source>
        <dbReference type="ARBA" id="ARBA00022840"/>
    </source>
</evidence>
<evidence type="ECO:0000259" key="6">
    <source>
        <dbReference type="PROSITE" id="PS50975"/>
    </source>
</evidence>
<reference evidence="8" key="1">
    <citation type="submission" date="2020-04" db="EMBL/GenBank/DDBJ databases">
        <authorList>
            <person name="Zhang T."/>
        </authorList>
    </citation>
    <scope>NUCLEOTIDE SEQUENCE</scope>
    <source>
        <strain evidence="8">HKST-UBA01</strain>
    </source>
</reference>
<dbReference type="SUPFAM" id="SSF56059">
    <property type="entry name" value="Glutathione synthetase ATP-binding domain-like"/>
    <property type="match status" value="1"/>
</dbReference>
<feature type="domain" description="ATP-grasp" evidence="6">
    <location>
        <begin position="125"/>
        <end position="180"/>
    </location>
</feature>
<dbReference type="PROSITE" id="PS50979">
    <property type="entry name" value="BC"/>
    <property type="match status" value="1"/>
</dbReference>
<keyword evidence="2 5" id="KW-0547">Nucleotide-binding</keyword>
<feature type="non-terminal residue" evidence="8">
    <location>
        <position position="180"/>
    </location>
</feature>
<dbReference type="PANTHER" id="PTHR18866:SF33">
    <property type="entry name" value="METHYLCROTONOYL-COA CARBOXYLASE SUBUNIT ALPHA, MITOCHONDRIAL-RELATED"/>
    <property type="match status" value="1"/>
</dbReference>
<evidence type="ECO:0000256" key="5">
    <source>
        <dbReference type="PROSITE-ProRule" id="PRU00409"/>
    </source>
</evidence>
<dbReference type="InterPro" id="IPR005481">
    <property type="entry name" value="BC-like_N"/>
</dbReference>
<name>A0A956LZ50_UNCEI</name>